<dbReference type="SMART" id="SM00986">
    <property type="entry name" value="UDG"/>
    <property type="match status" value="1"/>
</dbReference>
<dbReference type="InterPro" id="IPR036895">
    <property type="entry name" value="Uracil-DNA_glycosylase-like_sf"/>
</dbReference>
<evidence type="ECO:0000256" key="2">
    <source>
        <dbReference type="ARBA" id="ARBA00022723"/>
    </source>
</evidence>
<dbReference type="Proteomes" id="UP001500166">
    <property type="component" value="Unassembled WGS sequence"/>
</dbReference>
<keyword evidence="2" id="KW-0479">Metal-binding</keyword>
<organism evidence="12 13">
    <name type="scientific">Kocuria atrinae</name>
    <dbReference type="NCBI Taxonomy" id="592377"/>
    <lineage>
        <taxon>Bacteria</taxon>
        <taxon>Bacillati</taxon>
        <taxon>Actinomycetota</taxon>
        <taxon>Actinomycetes</taxon>
        <taxon>Micrococcales</taxon>
        <taxon>Micrococcaceae</taxon>
        <taxon>Kocuria</taxon>
    </lineage>
</organism>
<feature type="domain" description="Uracil-DNA glycosylase-like" evidence="11">
    <location>
        <begin position="100"/>
        <end position="276"/>
    </location>
</feature>
<evidence type="ECO:0000256" key="3">
    <source>
        <dbReference type="ARBA" id="ARBA00022763"/>
    </source>
</evidence>
<sequence length="301" mass="31778">MATPESDTPLLPHPLTGQSFPSPVPPGAGWPEDPASPDTPVGHDAAAVRALADGTSGVGELNALCSVCRACERLVEWRESVAEHKRASFAGEPYWGRPVPSYGDPNARLVIVGLAPAANGGNRTGRMFTGDRAGDWLYAALYRAGFAAHETVTTAGDGQRLRGVRMIAPVRCAPPANKPLPAEKAACSGWFDREFTLLPDVEGIMALGGIAWQTTLAAAVRMGWEVPKPRPKFGHGAVAELLRPDGQPVRLVGCYHVSQQNTFTGRLTEPMLDQALALAAGETYGSGLSDNAAESDEPDHP</sequence>
<dbReference type="InterPro" id="IPR051536">
    <property type="entry name" value="UDG_Type-4/5"/>
</dbReference>
<dbReference type="InterPro" id="IPR044147">
    <property type="entry name" value="UdgB-like"/>
</dbReference>
<reference evidence="13" key="1">
    <citation type="journal article" date="2019" name="Int. J. Syst. Evol. Microbiol.">
        <title>The Global Catalogue of Microorganisms (GCM) 10K type strain sequencing project: providing services to taxonomists for standard genome sequencing and annotation.</title>
        <authorList>
            <consortium name="The Broad Institute Genomics Platform"/>
            <consortium name="The Broad Institute Genome Sequencing Center for Infectious Disease"/>
            <person name="Wu L."/>
            <person name="Ma J."/>
        </authorList>
    </citation>
    <scope>NUCLEOTIDE SEQUENCE [LARGE SCALE GENOMIC DNA]</scope>
    <source>
        <strain evidence="13">JCM 15914</strain>
    </source>
</reference>
<dbReference type="PANTHER" id="PTHR33693">
    <property type="entry name" value="TYPE-5 URACIL-DNA GLYCOSYLASE"/>
    <property type="match status" value="1"/>
</dbReference>
<keyword evidence="6" id="KW-0411">Iron-sulfur</keyword>
<evidence type="ECO:0000256" key="9">
    <source>
        <dbReference type="ARBA" id="ARBA00023887"/>
    </source>
</evidence>
<comment type="caution">
    <text evidence="12">The sequence shown here is derived from an EMBL/GenBank/DDBJ whole genome shotgun (WGS) entry which is preliminary data.</text>
</comment>
<dbReference type="SMART" id="SM00987">
    <property type="entry name" value="UreE_C"/>
    <property type="match status" value="1"/>
</dbReference>
<dbReference type="PANTHER" id="PTHR33693:SF3">
    <property type="entry name" value="TYPE-5 URACIL-DNA GLYCOSYLASE"/>
    <property type="match status" value="1"/>
</dbReference>
<dbReference type="Pfam" id="PF03167">
    <property type="entry name" value="UDG"/>
    <property type="match status" value="1"/>
</dbReference>
<evidence type="ECO:0000256" key="10">
    <source>
        <dbReference type="SAM" id="MobiDB-lite"/>
    </source>
</evidence>
<evidence type="ECO:0000256" key="7">
    <source>
        <dbReference type="ARBA" id="ARBA00023204"/>
    </source>
</evidence>
<dbReference type="SUPFAM" id="SSF52141">
    <property type="entry name" value="Uracil-DNA glycosylase-like"/>
    <property type="match status" value="1"/>
</dbReference>
<proteinExistence type="inferred from homology"/>
<dbReference type="CDD" id="cd10031">
    <property type="entry name" value="UDG-F5_TTUDGB_like"/>
    <property type="match status" value="1"/>
</dbReference>
<keyword evidence="13" id="KW-1185">Reference proteome</keyword>
<evidence type="ECO:0000256" key="6">
    <source>
        <dbReference type="ARBA" id="ARBA00023014"/>
    </source>
</evidence>
<dbReference type="Gene3D" id="3.40.470.10">
    <property type="entry name" value="Uracil-DNA glycosylase-like domain"/>
    <property type="match status" value="1"/>
</dbReference>
<keyword evidence="1" id="KW-0004">4Fe-4S</keyword>
<evidence type="ECO:0000313" key="13">
    <source>
        <dbReference type="Proteomes" id="UP001500166"/>
    </source>
</evidence>
<keyword evidence="4" id="KW-0378">Hydrolase</keyword>
<keyword evidence="3" id="KW-0227">DNA damage</keyword>
<comment type="similarity">
    <text evidence="8">Belongs to the uracil-DNA glycosylase (UDG) superfamily. Type 5 (UDGb) family.</text>
</comment>
<dbReference type="InterPro" id="IPR005122">
    <property type="entry name" value="Uracil-DNA_glycosylase-like"/>
</dbReference>
<evidence type="ECO:0000256" key="5">
    <source>
        <dbReference type="ARBA" id="ARBA00023004"/>
    </source>
</evidence>
<evidence type="ECO:0000256" key="1">
    <source>
        <dbReference type="ARBA" id="ARBA00022485"/>
    </source>
</evidence>
<keyword evidence="5" id="KW-0408">Iron</keyword>
<accession>A0ABN2XM16</accession>
<gene>
    <name evidence="12" type="ORF">GCM10009824_12080</name>
</gene>
<evidence type="ECO:0000313" key="12">
    <source>
        <dbReference type="EMBL" id="GAA2114669.1"/>
    </source>
</evidence>
<evidence type="ECO:0000256" key="8">
    <source>
        <dbReference type="ARBA" id="ARBA00023779"/>
    </source>
</evidence>
<dbReference type="RefSeq" id="WP_095797486.1">
    <property type="nucleotide sequence ID" value="NZ_BAAAQA010000014.1"/>
</dbReference>
<evidence type="ECO:0000259" key="11">
    <source>
        <dbReference type="SMART" id="SM00986"/>
    </source>
</evidence>
<keyword evidence="7" id="KW-0234">DNA repair</keyword>
<protein>
    <recommendedName>
        <fullName evidence="9">Type-5 uracil-DNA glycosylase</fullName>
    </recommendedName>
</protein>
<name>A0ABN2XM16_9MICC</name>
<evidence type="ECO:0000256" key="4">
    <source>
        <dbReference type="ARBA" id="ARBA00022801"/>
    </source>
</evidence>
<feature type="region of interest" description="Disordered" evidence="10">
    <location>
        <begin position="1"/>
        <end position="42"/>
    </location>
</feature>
<dbReference type="EMBL" id="BAAAQA010000014">
    <property type="protein sequence ID" value="GAA2114669.1"/>
    <property type="molecule type" value="Genomic_DNA"/>
</dbReference>